<reference evidence="11 12" key="1">
    <citation type="submission" date="2013-11" db="EMBL/GenBank/DDBJ databases">
        <title>Draft genome of the bovine lungworm Dictyocaulus viviparus.</title>
        <authorList>
            <person name="Mitreva M."/>
        </authorList>
    </citation>
    <scope>NUCLEOTIDE SEQUENCE [LARGE SCALE GENOMIC DNA]</scope>
    <source>
        <strain evidence="11 12">HannoverDv2000</strain>
    </source>
</reference>
<evidence type="ECO:0000256" key="5">
    <source>
        <dbReference type="ARBA" id="ARBA00022777"/>
    </source>
</evidence>
<dbReference type="Pfam" id="PF03623">
    <property type="entry name" value="Focal_AT"/>
    <property type="match status" value="1"/>
</dbReference>
<dbReference type="InterPro" id="IPR011009">
    <property type="entry name" value="Kinase-like_dom_sf"/>
</dbReference>
<dbReference type="Gene3D" id="1.10.510.10">
    <property type="entry name" value="Transferase(Phosphotransferase) domain 1"/>
    <property type="match status" value="1"/>
</dbReference>
<dbReference type="PROSITE" id="PS00109">
    <property type="entry name" value="PROTEIN_KINASE_TYR"/>
    <property type="match status" value="1"/>
</dbReference>
<protein>
    <recommendedName>
        <fullName evidence="2">receptor protein-tyrosine kinase</fullName>
        <ecNumber evidence="2">2.7.10.1</ecNumber>
    </recommendedName>
</protein>
<dbReference type="InterPro" id="IPR000719">
    <property type="entry name" value="Prot_kinase_dom"/>
</dbReference>
<evidence type="ECO:0000259" key="10">
    <source>
        <dbReference type="PROSITE" id="PS50011"/>
    </source>
</evidence>
<evidence type="ECO:0000313" key="11">
    <source>
        <dbReference type="EMBL" id="KJH51256.1"/>
    </source>
</evidence>
<comment type="catalytic activity">
    <reaction evidence="9">
        <text>L-tyrosyl-[protein] + ATP = O-phospho-L-tyrosyl-[protein] + ADP + H(+)</text>
        <dbReference type="Rhea" id="RHEA:10596"/>
        <dbReference type="Rhea" id="RHEA-COMP:10136"/>
        <dbReference type="Rhea" id="RHEA-COMP:20101"/>
        <dbReference type="ChEBI" id="CHEBI:15378"/>
        <dbReference type="ChEBI" id="CHEBI:30616"/>
        <dbReference type="ChEBI" id="CHEBI:46858"/>
        <dbReference type="ChEBI" id="CHEBI:61978"/>
        <dbReference type="ChEBI" id="CHEBI:456216"/>
        <dbReference type="EC" id="2.7.10.1"/>
    </reaction>
</comment>
<keyword evidence="3" id="KW-0808">Transferase</keyword>
<dbReference type="PROSITE" id="PS50011">
    <property type="entry name" value="PROTEIN_KINASE_DOM"/>
    <property type="match status" value="1"/>
</dbReference>
<dbReference type="GO" id="GO:0012505">
    <property type="term" value="C:endomembrane system"/>
    <property type="evidence" value="ECO:0007669"/>
    <property type="project" value="UniProtKB-SubCell"/>
</dbReference>
<evidence type="ECO:0000256" key="6">
    <source>
        <dbReference type="ARBA" id="ARBA00022840"/>
    </source>
</evidence>
<dbReference type="InterPro" id="IPR001245">
    <property type="entry name" value="Ser-Thr/Tyr_kinase_cat_dom"/>
</dbReference>
<sequence>MAGYGASSTRRVARAVAYLHSKSFVHRDIAARNVLVSTPKCAKLTDFGLSRALDHDAIYTASRGKLPIKWLAPESINFREFSMASDIWMYGVCVWEIMSWGVKPWQGVANADVINRVEAGERLPCPDGCPVVLFNYLELIVWALKPQKRPTAKEIVTVMESLYDQLEKHVPIEKLHLVRPVENVPVILTDIAALPKLTLWRTLEEQKRQAEENDKWLEEQDLGVYDPTEEECIHNGLANVASKTCSSLSSEGQVLNEITSKLREMFYESTEIVTRMVQEKRKEIEMTEALIGNDMRQMSKVVQQVVDNTNSPLYHVYRRDAVRIAKELAVNCSNFLSLFEEKNQLPLPDFSVILSDC</sequence>
<feature type="domain" description="Protein kinase" evidence="10">
    <location>
        <begin position="1"/>
        <end position="162"/>
    </location>
</feature>
<evidence type="ECO:0000256" key="9">
    <source>
        <dbReference type="ARBA" id="ARBA00051243"/>
    </source>
</evidence>
<evidence type="ECO:0000256" key="3">
    <source>
        <dbReference type="ARBA" id="ARBA00022679"/>
    </source>
</evidence>
<evidence type="ECO:0000256" key="1">
    <source>
        <dbReference type="ARBA" id="ARBA00004308"/>
    </source>
</evidence>
<gene>
    <name evidence="11" type="ORF">DICVIV_02535</name>
</gene>
<keyword evidence="6" id="KW-0067">ATP-binding</keyword>
<dbReference type="GO" id="GO:0007172">
    <property type="term" value="P:signal complex assembly"/>
    <property type="evidence" value="ECO:0007669"/>
    <property type="project" value="InterPro"/>
</dbReference>
<dbReference type="SMART" id="SM00219">
    <property type="entry name" value="TyrKc"/>
    <property type="match status" value="1"/>
</dbReference>
<dbReference type="InterPro" id="IPR036137">
    <property type="entry name" value="Focal_adhe_kin_target_dom_sf"/>
</dbReference>
<dbReference type="GO" id="GO:0005925">
    <property type="term" value="C:focal adhesion"/>
    <property type="evidence" value="ECO:0007669"/>
    <property type="project" value="InterPro"/>
</dbReference>
<dbReference type="PANTHER" id="PTHR24418">
    <property type="entry name" value="TYROSINE-PROTEIN KINASE"/>
    <property type="match status" value="1"/>
</dbReference>
<dbReference type="InterPro" id="IPR005189">
    <property type="entry name" value="Focal_adhesion_kin_target_dom"/>
</dbReference>
<dbReference type="InterPro" id="IPR020635">
    <property type="entry name" value="Tyr_kinase_cat_dom"/>
</dbReference>
<evidence type="ECO:0000256" key="7">
    <source>
        <dbReference type="ARBA" id="ARBA00023136"/>
    </source>
</evidence>
<dbReference type="GO" id="GO:0061564">
    <property type="term" value="P:axon development"/>
    <property type="evidence" value="ECO:0007669"/>
    <property type="project" value="UniProtKB-ARBA"/>
</dbReference>
<dbReference type="SUPFAM" id="SSF68993">
    <property type="entry name" value="FAT domain of focal adhesion kinase"/>
    <property type="match status" value="1"/>
</dbReference>
<evidence type="ECO:0000256" key="2">
    <source>
        <dbReference type="ARBA" id="ARBA00011902"/>
    </source>
</evidence>
<keyword evidence="12" id="KW-1185">Reference proteome</keyword>
<keyword evidence="8" id="KW-0829">Tyrosine-protein kinase</keyword>
<organism evidence="11 12">
    <name type="scientific">Dictyocaulus viviparus</name>
    <name type="common">Bovine lungworm</name>
    <dbReference type="NCBI Taxonomy" id="29172"/>
    <lineage>
        <taxon>Eukaryota</taxon>
        <taxon>Metazoa</taxon>
        <taxon>Ecdysozoa</taxon>
        <taxon>Nematoda</taxon>
        <taxon>Chromadorea</taxon>
        <taxon>Rhabditida</taxon>
        <taxon>Rhabditina</taxon>
        <taxon>Rhabditomorpha</taxon>
        <taxon>Strongyloidea</taxon>
        <taxon>Metastrongylidae</taxon>
        <taxon>Dictyocaulus</taxon>
    </lineage>
</organism>
<dbReference type="GO" id="GO:0004714">
    <property type="term" value="F:transmembrane receptor protein tyrosine kinase activity"/>
    <property type="evidence" value="ECO:0007669"/>
    <property type="project" value="UniProtKB-EC"/>
</dbReference>
<comment type="subcellular location">
    <subcellularLocation>
        <location evidence="1">Endomembrane system</location>
    </subcellularLocation>
</comment>
<dbReference type="GO" id="GO:0005524">
    <property type="term" value="F:ATP binding"/>
    <property type="evidence" value="ECO:0007669"/>
    <property type="project" value="UniProtKB-KW"/>
</dbReference>
<dbReference type="STRING" id="29172.A0A0D8Y9L4"/>
<dbReference type="Pfam" id="PF07714">
    <property type="entry name" value="PK_Tyr_Ser-Thr"/>
    <property type="match status" value="1"/>
</dbReference>
<dbReference type="Proteomes" id="UP000053766">
    <property type="component" value="Unassembled WGS sequence"/>
</dbReference>
<reference evidence="12" key="2">
    <citation type="journal article" date="2016" name="Sci. Rep.">
        <title>Dictyocaulus viviparus genome, variome and transcriptome elucidate lungworm biology and support future intervention.</title>
        <authorList>
            <person name="McNulty S.N."/>
            <person name="Strube C."/>
            <person name="Rosa B.A."/>
            <person name="Martin J.C."/>
            <person name="Tyagi R."/>
            <person name="Choi Y.J."/>
            <person name="Wang Q."/>
            <person name="Hallsworth Pepin K."/>
            <person name="Zhang X."/>
            <person name="Ozersky P."/>
            <person name="Wilson R.K."/>
            <person name="Sternberg P.W."/>
            <person name="Gasser R.B."/>
            <person name="Mitreva M."/>
        </authorList>
    </citation>
    <scope>NUCLEOTIDE SEQUENCE [LARGE SCALE GENOMIC DNA]</scope>
    <source>
        <strain evidence="12">HannoverDv2000</strain>
    </source>
</reference>
<dbReference type="InterPro" id="IPR008266">
    <property type="entry name" value="Tyr_kinase_AS"/>
</dbReference>
<keyword evidence="4" id="KW-0547">Nucleotide-binding</keyword>
<accession>A0A0D8Y9L4</accession>
<dbReference type="OrthoDB" id="9976756at2759"/>
<dbReference type="EC" id="2.7.10.1" evidence="2"/>
<dbReference type="Gene3D" id="1.20.120.330">
    <property type="entry name" value="Nucleotidyltransferases domain 2"/>
    <property type="match status" value="1"/>
</dbReference>
<dbReference type="GO" id="GO:0048680">
    <property type="term" value="P:positive regulation of axon regeneration"/>
    <property type="evidence" value="ECO:0007669"/>
    <property type="project" value="UniProtKB-ARBA"/>
</dbReference>
<proteinExistence type="predicted"/>
<dbReference type="FunFam" id="1.10.510.10:FF:001512">
    <property type="entry name" value="Receptor tyrosine-protein kinase erbB-2"/>
    <property type="match status" value="1"/>
</dbReference>
<dbReference type="EMBL" id="KN716187">
    <property type="protein sequence ID" value="KJH51256.1"/>
    <property type="molecule type" value="Genomic_DNA"/>
</dbReference>
<dbReference type="AlphaFoldDB" id="A0A0D8Y9L4"/>
<name>A0A0D8Y9L4_DICVI</name>
<evidence type="ECO:0000256" key="8">
    <source>
        <dbReference type="ARBA" id="ARBA00023137"/>
    </source>
</evidence>
<keyword evidence="5 11" id="KW-0418">Kinase</keyword>
<dbReference type="PRINTS" id="PR00109">
    <property type="entry name" value="TYRKINASE"/>
</dbReference>
<evidence type="ECO:0000313" key="12">
    <source>
        <dbReference type="Proteomes" id="UP000053766"/>
    </source>
</evidence>
<dbReference type="InterPro" id="IPR050198">
    <property type="entry name" value="Non-receptor_tyrosine_kinases"/>
</dbReference>
<evidence type="ECO:0000256" key="4">
    <source>
        <dbReference type="ARBA" id="ARBA00022741"/>
    </source>
</evidence>
<dbReference type="SUPFAM" id="SSF56112">
    <property type="entry name" value="Protein kinase-like (PK-like)"/>
    <property type="match status" value="1"/>
</dbReference>
<keyword evidence="7" id="KW-0472">Membrane</keyword>